<dbReference type="AlphaFoldDB" id="A0A426FMG2"/>
<organism evidence="8 9">
    <name type="scientific">Lautropia dentalis</name>
    <dbReference type="NCBI Taxonomy" id="2490857"/>
    <lineage>
        <taxon>Bacteria</taxon>
        <taxon>Pseudomonadati</taxon>
        <taxon>Pseudomonadota</taxon>
        <taxon>Betaproteobacteria</taxon>
        <taxon>Burkholderiales</taxon>
        <taxon>Burkholderiaceae</taxon>
        <taxon>Lautropia</taxon>
    </lineage>
</organism>
<dbReference type="OrthoDB" id="9807274at2"/>
<dbReference type="RefSeq" id="WP_125095872.1">
    <property type="nucleotide sequence ID" value="NZ_RRUE01000002.1"/>
</dbReference>
<dbReference type="GO" id="GO:0022857">
    <property type="term" value="F:transmembrane transporter activity"/>
    <property type="evidence" value="ECO:0007669"/>
    <property type="project" value="InterPro"/>
</dbReference>
<evidence type="ECO:0000313" key="9">
    <source>
        <dbReference type="Proteomes" id="UP000270261"/>
    </source>
</evidence>
<evidence type="ECO:0000259" key="7">
    <source>
        <dbReference type="PROSITE" id="PS50850"/>
    </source>
</evidence>
<evidence type="ECO:0000256" key="5">
    <source>
        <dbReference type="ARBA" id="ARBA00023136"/>
    </source>
</evidence>
<dbReference type="Proteomes" id="UP000270261">
    <property type="component" value="Unassembled WGS sequence"/>
</dbReference>
<comment type="subcellular location">
    <subcellularLocation>
        <location evidence="1">Membrane</location>
        <topology evidence="1">Multi-pass membrane protein</topology>
    </subcellularLocation>
</comment>
<proteinExistence type="predicted"/>
<feature type="transmembrane region" description="Helical" evidence="6">
    <location>
        <begin position="321"/>
        <end position="343"/>
    </location>
</feature>
<feature type="transmembrane region" description="Helical" evidence="6">
    <location>
        <begin position="245"/>
        <end position="266"/>
    </location>
</feature>
<keyword evidence="2" id="KW-0813">Transport</keyword>
<keyword evidence="3 6" id="KW-0812">Transmembrane</keyword>
<sequence length="487" mass="50800">MQQDRISPSLVAAIVATGLMSFSGVVSETAMNVTFPTLMRELGIGTSTVQWLTTGYLLALALVVPLSSFLKRRHTLKALFLVANLLFLGATVLCALAPHFSVLLAGRLIQGAATGIALPLMFNIILGQAPASRLGLLMGVGSLITAMAPAVGPVLGGVIVDSYGWRVIFWMLVPVLLLSLGLGVKTVRQPASGSVAQGTQQTASHHEGNEAASAAENGAFSVADYALLVVGFSAFIFATEQAASHGWMSSVVGGLFGLSALSLAQFCRRSARSETPLIRLEVFGREAFVFSLAFILLIQFCVLSLGYLIPNYSQLVDGQSARVAGMLLLPGCVVGALMAPFAGRLLDRLGAPRPVLGGTVVIIVSLALFAVYGLQLTTVLFMGFYTLYATGQGLAVGNMMTDGLRQLPADLSADGNAVLNTLQQLSGAVGTSVAASIVAGTQAHYPQSLAEGTRHGSQYAFVLLLVLAVLALLSAWRAFSAVRARSA</sequence>
<feature type="transmembrane region" description="Helical" evidence="6">
    <location>
        <begin position="134"/>
        <end position="155"/>
    </location>
</feature>
<keyword evidence="5 6" id="KW-0472">Membrane</keyword>
<dbReference type="PANTHER" id="PTHR42718:SF9">
    <property type="entry name" value="MAJOR FACILITATOR SUPERFAMILY MULTIDRUG TRANSPORTER MFSC"/>
    <property type="match status" value="1"/>
</dbReference>
<dbReference type="Gene3D" id="1.20.1250.20">
    <property type="entry name" value="MFS general substrate transporter like domains"/>
    <property type="match status" value="2"/>
</dbReference>
<evidence type="ECO:0000256" key="3">
    <source>
        <dbReference type="ARBA" id="ARBA00022692"/>
    </source>
</evidence>
<feature type="transmembrane region" description="Helical" evidence="6">
    <location>
        <begin position="79"/>
        <end position="102"/>
    </location>
</feature>
<name>A0A426FMG2_9BURK</name>
<dbReference type="InterPro" id="IPR020846">
    <property type="entry name" value="MFS_dom"/>
</dbReference>
<feature type="transmembrane region" description="Helical" evidence="6">
    <location>
        <begin position="459"/>
        <end position="479"/>
    </location>
</feature>
<dbReference type="SUPFAM" id="SSF103473">
    <property type="entry name" value="MFS general substrate transporter"/>
    <property type="match status" value="1"/>
</dbReference>
<dbReference type="EMBL" id="RRUE01000002">
    <property type="protein sequence ID" value="RRN43668.1"/>
    <property type="molecule type" value="Genomic_DNA"/>
</dbReference>
<comment type="caution">
    <text evidence="8">The sequence shown here is derived from an EMBL/GenBank/DDBJ whole genome shotgun (WGS) entry which is preliminary data.</text>
</comment>
<dbReference type="Pfam" id="PF07690">
    <property type="entry name" value="MFS_1"/>
    <property type="match status" value="1"/>
</dbReference>
<feature type="domain" description="Major facilitator superfamily (MFS) profile" evidence="7">
    <location>
        <begin position="9"/>
        <end position="483"/>
    </location>
</feature>
<gene>
    <name evidence="8" type="ORF">EHV23_09565</name>
</gene>
<dbReference type="GO" id="GO:0016020">
    <property type="term" value="C:membrane"/>
    <property type="evidence" value="ECO:0007669"/>
    <property type="project" value="UniProtKB-SubCell"/>
</dbReference>
<dbReference type="PRINTS" id="PR01036">
    <property type="entry name" value="TCRTETB"/>
</dbReference>
<feature type="transmembrane region" description="Helical" evidence="6">
    <location>
        <begin position="355"/>
        <end position="374"/>
    </location>
</feature>
<evidence type="ECO:0000256" key="6">
    <source>
        <dbReference type="SAM" id="Phobius"/>
    </source>
</evidence>
<dbReference type="InterPro" id="IPR011701">
    <property type="entry name" value="MFS"/>
</dbReference>
<keyword evidence="4 6" id="KW-1133">Transmembrane helix</keyword>
<evidence type="ECO:0000256" key="4">
    <source>
        <dbReference type="ARBA" id="ARBA00022989"/>
    </source>
</evidence>
<keyword evidence="9" id="KW-1185">Reference proteome</keyword>
<dbReference type="InterPro" id="IPR036259">
    <property type="entry name" value="MFS_trans_sf"/>
</dbReference>
<reference evidence="8 9" key="1">
    <citation type="submission" date="2018-11" db="EMBL/GenBank/DDBJ databases">
        <title>Genome sequencing of Lautropia sp. KCOM 2505 (= ChDC F240).</title>
        <authorList>
            <person name="Kook J.-K."/>
            <person name="Park S.-N."/>
            <person name="Lim Y.K."/>
        </authorList>
    </citation>
    <scope>NUCLEOTIDE SEQUENCE [LARGE SCALE GENOMIC DNA]</scope>
    <source>
        <strain evidence="8 9">KCOM 2505</strain>
    </source>
</reference>
<accession>A0A426FMG2</accession>
<dbReference type="PROSITE" id="PS50850">
    <property type="entry name" value="MFS"/>
    <property type="match status" value="1"/>
</dbReference>
<feature type="transmembrane region" description="Helical" evidence="6">
    <location>
        <begin position="287"/>
        <end position="309"/>
    </location>
</feature>
<feature type="transmembrane region" description="Helical" evidence="6">
    <location>
        <begin position="108"/>
        <end position="127"/>
    </location>
</feature>
<feature type="transmembrane region" description="Helical" evidence="6">
    <location>
        <begin position="51"/>
        <end position="70"/>
    </location>
</feature>
<protein>
    <submittedName>
        <fullName evidence="8">MFS transporter</fullName>
    </submittedName>
</protein>
<evidence type="ECO:0000256" key="1">
    <source>
        <dbReference type="ARBA" id="ARBA00004141"/>
    </source>
</evidence>
<evidence type="ECO:0000256" key="2">
    <source>
        <dbReference type="ARBA" id="ARBA00022448"/>
    </source>
</evidence>
<dbReference type="PANTHER" id="PTHR42718">
    <property type="entry name" value="MAJOR FACILITATOR SUPERFAMILY MULTIDRUG TRANSPORTER MFSC"/>
    <property type="match status" value="1"/>
</dbReference>
<evidence type="ECO:0000313" key="8">
    <source>
        <dbReference type="EMBL" id="RRN43668.1"/>
    </source>
</evidence>
<feature type="transmembrane region" description="Helical" evidence="6">
    <location>
        <begin position="222"/>
        <end position="239"/>
    </location>
</feature>
<feature type="transmembrane region" description="Helical" evidence="6">
    <location>
        <begin position="167"/>
        <end position="184"/>
    </location>
</feature>